<dbReference type="EMBL" id="CAJOBC010005652">
    <property type="protein sequence ID" value="CAF3871145.1"/>
    <property type="molecule type" value="Genomic_DNA"/>
</dbReference>
<accession>A0A814PDM6</accession>
<evidence type="ECO:0000313" key="3">
    <source>
        <dbReference type="Proteomes" id="UP000663829"/>
    </source>
</evidence>
<dbReference type="Proteomes" id="UP000663829">
    <property type="component" value="Unassembled WGS sequence"/>
</dbReference>
<comment type="caution">
    <text evidence="1">The sequence shown here is derived from an EMBL/GenBank/DDBJ whole genome shotgun (WGS) entry which is preliminary data.</text>
</comment>
<name>A0A814PDM6_9BILA</name>
<keyword evidence="3" id="KW-1185">Reference proteome</keyword>
<dbReference type="OrthoDB" id="6286837at2759"/>
<dbReference type="AlphaFoldDB" id="A0A814PDM6"/>
<sequence>MYTTIDQIDDVELRQKEPWDGINEPQSYDQIYRYVSQVLQECLKLVENFENEYYQISTSGTQSAFGVTTPRQKTSVTTLISWSKPLNDLKNTRQLLDIRNGKTIRDLLTDIRTGEIMGTVSNQAVLLMKRILDCTTDMLFTKMPALIQKIDDVMNIMNQYFRSFYNIDNIEDVVKSEKKERMPVSSNKLVTFRERSLSVMIMSLSNVRSQTD</sequence>
<evidence type="ECO:0000313" key="2">
    <source>
        <dbReference type="EMBL" id="CAF3871145.1"/>
    </source>
</evidence>
<protein>
    <submittedName>
        <fullName evidence="1">Uncharacterized protein</fullName>
    </submittedName>
</protein>
<proteinExistence type="predicted"/>
<gene>
    <name evidence="1" type="ORF">GPM918_LOCUS19014</name>
    <name evidence="2" type="ORF">SRO942_LOCUS19012</name>
</gene>
<reference evidence="1" key="1">
    <citation type="submission" date="2021-02" db="EMBL/GenBank/DDBJ databases">
        <authorList>
            <person name="Nowell W R."/>
        </authorList>
    </citation>
    <scope>NUCLEOTIDE SEQUENCE</scope>
</reference>
<dbReference type="EMBL" id="CAJNOQ010005651">
    <property type="protein sequence ID" value="CAF1106465.1"/>
    <property type="molecule type" value="Genomic_DNA"/>
</dbReference>
<organism evidence="1 3">
    <name type="scientific">Didymodactylos carnosus</name>
    <dbReference type="NCBI Taxonomy" id="1234261"/>
    <lineage>
        <taxon>Eukaryota</taxon>
        <taxon>Metazoa</taxon>
        <taxon>Spiralia</taxon>
        <taxon>Gnathifera</taxon>
        <taxon>Rotifera</taxon>
        <taxon>Eurotatoria</taxon>
        <taxon>Bdelloidea</taxon>
        <taxon>Philodinida</taxon>
        <taxon>Philodinidae</taxon>
        <taxon>Didymodactylos</taxon>
    </lineage>
</organism>
<evidence type="ECO:0000313" key="1">
    <source>
        <dbReference type="EMBL" id="CAF1106465.1"/>
    </source>
</evidence>
<dbReference type="Proteomes" id="UP000681722">
    <property type="component" value="Unassembled WGS sequence"/>
</dbReference>